<organism evidence="4 5">
    <name type="scientific">Leifsonia virtsii</name>
    <dbReference type="NCBI Taxonomy" id="3035915"/>
    <lineage>
        <taxon>Bacteria</taxon>
        <taxon>Bacillati</taxon>
        <taxon>Actinomycetota</taxon>
        <taxon>Actinomycetes</taxon>
        <taxon>Micrococcales</taxon>
        <taxon>Microbacteriaceae</taxon>
        <taxon>Leifsonia</taxon>
    </lineage>
</organism>
<feature type="transmembrane region" description="Helical" evidence="2">
    <location>
        <begin position="232"/>
        <end position="255"/>
    </location>
</feature>
<comment type="caution">
    <text evidence="4">The sequence shown here is derived from an EMBL/GenBank/DDBJ whole genome shotgun (WGS) entry which is preliminary data.</text>
</comment>
<keyword evidence="2" id="KW-0812">Transmembrane</keyword>
<feature type="compositionally biased region" description="Low complexity" evidence="1">
    <location>
        <begin position="409"/>
        <end position="420"/>
    </location>
</feature>
<dbReference type="EMBL" id="JAROCB010000004">
    <property type="protein sequence ID" value="MDN4598430.1"/>
    <property type="molecule type" value="Genomic_DNA"/>
</dbReference>
<proteinExistence type="predicted"/>
<feature type="region of interest" description="Disordered" evidence="1">
    <location>
        <begin position="398"/>
        <end position="420"/>
    </location>
</feature>
<dbReference type="InterPro" id="IPR057169">
    <property type="entry name" value="DUF7847"/>
</dbReference>
<dbReference type="RefSeq" id="WP_301219773.1">
    <property type="nucleotide sequence ID" value="NZ_JAROCB010000004.1"/>
</dbReference>
<feature type="transmembrane region" description="Helical" evidence="2">
    <location>
        <begin position="103"/>
        <end position="127"/>
    </location>
</feature>
<keyword evidence="2" id="KW-0472">Membrane</keyword>
<reference evidence="4" key="1">
    <citation type="submission" date="2023-03" db="EMBL/GenBank/DDBJ databases">
        <title>MT1 and MT2 Draft Genomes of Novel Species.</title>
        <authorList>
            <person name="Venkateswaran K."/>
        </authorList>
    </citation>
    <scope>NUCLEOTIDE SEQUENCE</scope>
    <source>
        <strain evidence="4">F6_8S_P_1A</strain>
    </source>
</reference>
<feature type="region of interest" description="Disordered" evidence="1">
    <location>
        <begin position="1"/>
        <end position="74"/>
    </location>
</feature>
<evidence type="ECO:0000313" key="5">
    <source>
        <dbReference type="Proteomes" id="UP001174210"/>
    </source>
</evidence>
<evidence type="ECO:0000256" key="2">
    <source>
        <dbReference type="SAM" id="Phobius"/>
    </source>
</evidence>
<feature type="compositionally biased region" description="Pro residues" evidence="1">
    <location>
        <begin position="57"/>
        <end position="73"/>
    </location>
</feature>
<feature type="transmembrane region" description="Helical" evidence="2">
    <location>
        <begin position="197"/>
        <end position="226"/>
    </location>
</feature>
<feature type="transmembrane region" description="Helical" evidence="2">
    <location>
        <begin position="351"/>
        <end position="373"/>
    </location>
</feature>
<keyword evidence="5" id="KW-1185">Reference proteome</keyword>
<gene>
    <name evidence="4" type="ORF">P5G59_14855</name>
</gene>
<evidence type="ECO:0000256" key="1">
    <source>
        <dbReference type="SAM" id="MobiDB-lite"/>
    </source>
</evidence>
<protein>
    <recommendedName>
        <fullName evidence="3">DUF7847 domain-containing protein</fullName>
    </recommendedName>
</protein>
<name>A0ABT8J020_9MICO</name>
<feature type="domain" description="DUF7847" evidence="3">
    <location>
        <begin position="85"/>
        <end position="359"/>
    </location>
</feature>
<sequence>MSDDQTWQAPGSGGGDPAQDGRPQGQWGQPQQPQYGQQQPPYGQQQWQQQPGWQQGYPPPGAQPAWTPPPKPGLIPLRPLTLGPILAAPFQALRRNPRITVGAALLLQGIPQIVVTVVIAGAAAFLVSRAASGEAQDQPALQAGLVGGGIVLGALALVVSTVFSGLLQGVIVGEVARESLGEKLTFGAVWRLVRGRLGALIGWTLLFALAWIVAVALVVAVAFALATIGGTAGIIGTVLVGIFGGLALIVLAFWVNTKLAMVPSAIVLERLPLTAAVARSWRLTTGYFWRTLGIILLVGVIVWAITQAVTTPFGFLGILIGGVVAPTSATSADPLTEVLVAQLSVNVLASIVGAIVGAIGSVIQTAAVALLYIDLRMRKEGLDLELVRFVEGRQTGQDLPDPYLPPARPAAAPGAGWPAG</sequence>
<evidence type="ECO:0000259" key="3">
    <source>
        <dbReference type="Pfam" id="PF25231"/>
    </source>
</evidence>
<evidence type="ECO:0000313" key="4">
    <source>
        <dbReference type="EMBL" id="MDN4598430.1"/>
    </source>
</evidence>
<feature type="compositionally biased region" description="Low complexity" evidence="1">
    <location>
        <begin position="23"/>
        <end position="56"/>
    </location>
</feature>
<feature type="transmembrane region" description="Helical" evidence="2">
    <location>
        <begin position="147"/>
        <end position="176"/>
    </location>
</feature>
<dbReference type="Pfam" id="PF25231">
    <property type="entry name" value="DUF7847"/>
    <property type="match status" value="1"/>
</dbReference>
<dbReference type="Proteomes" id="UP001174210">
    <property type="component" value="Unassembled WGS sequence"/>
</dbReference>
<keyword evidence="2" id="KW-1133">Transmembrane helix</keyword>
<accession>A0ABT8J020</accession>
<feature type="transmembrane region" description="Helical" evidence="2">
    <location>
        <begin position="287"/>
        <end position="306"/>
    </location>
</feature>